<evidence type="ECO:0000313" key="2">
    <source>
        <dbReference type="EMBL" id="MDA2811066.1"/>
    </source>
</evidence>
<evidence type="ECO:0008006" key="4">
    <source>
        <dbReference type="Google" id="ProtNLM"/>
    </source>
</evidence>
<feature type="signal peptide" evidence="1">
    <location>
        <begin position="1"/>
        <end position="28"/>
    </location>
</feature>
<organism evidence="2 3">
    <name type="scientific">Nocardiopsis endophytica</name>
    <dbReference type="NCBI Taxonomy" id="3018445"/>
    <lineage>
        <taxon>Bacteria</taxon>
        <taxon>Bacillati</taxon>
        <taxon>Actinomycetota</taxon>
        <taxon>Actinomycetes</taxon>
        <taxon>Streptosporangiales</taxon>
        <taxon>Nocardiopsidaceae</taxon>
        <taxon>Nocardiopsis</taxon>
    </lineage>
</organism>
<dbReference type="RefSeq" id="WP_270685531.1">
    <property type="nucleotide sequence ID" value="NZ_JAQFWQ010000023.1"/>
</dbReference>
<evidence type="ECO:0000313" key="3">
    <source>
        <dbReference type="Proteomes" id="UP001527866"/>
    </source>
</evidence>
<reference evidence="2 3" key="1">
    <citation type="submission" date="2023-01" db="EMBL/GenBank/DDBJ databases">
        <title>Draft genome sequence of Nocardiopsis sp. RSe5-2 isolated from halophytes.</title>
        <authorList>
            <person name="Duangmal K."/>
            <person name="Chantavorakit T."/>
        </authorList>
    </citation>
    <scope>NUCLEOTIDE SEQUENCE [LARGE SCALE GENOMIC DNA]</scope>
    <source>
        <strain evidence="2 3">RSe5-2</strain>
    </source>
</reference>
<dbReference type="EMBL" id="JAQFWQ010000023">
    <property type="protein sequence ID" value="MDA2811066.1"/>
    <property type="molecule type" value="Genomic_DNA"/>
</dbReference>
<keyword evidence="3" id="KW-1185">Reference proteome</keyword>
<name>A0ABT4U299_9ACTN</name>
<evidence type="ECO:0000256" key="1">
    <source>
        <dbReference type="SAM" id="SignalP"/>
    </source>
</evidence>
<comment type="caution">
    <text evidence="2">The sequence shown here is derived from an EMBL/GenBank/DDBJ whole genome shotgun (WGS) entry which is preliminary data.</text>
</comment>
<dbReference type="Proteomes" id="UP001527866">
    <property type="component" value="Unassembled WGS sequence"/>
</dbReference>
<accession>A0ABT4U299</accession>
<gene>
    <name evidence="2" type="ORF">O4J56_10500</name>
</gene>
<protein>
    <recommendedName>
        <fullName evidence="4">Lipoprotein</fullName>
    </recommendedName>
</protein>
<keyword evidence="1" id="KW-0732">Signal</keyword>
<sequence>MNRRARARRRTAPRAIAPAPAPASVAVAAALGVITMAACTPGTDARSAADGVPVAVDLPQGWEEGAPAEEEAQQADPVVYTAGPGDGADGGLYVQAFEGRVSTVEAGVGIARAAQEARWSGYSDGAPAEIEVDGADAARRIDYTYACGDGDGDDDGDEAGNGGRCAGAAFVLHRDRDMYLVRLSWREGAEPEGGPDRLQGSLALL</sequence>
<proteinExistence type="predicted"/>
<feature type="chain" id="PRO_5045053740" description="Lipoprotein" evidence="1">
    <location>
        <begin position="29"/>
        <end position="205"/>
    </location>
</feature>